<accession>A0A399F9R4</accession>
<proteinExistence type="predicted"/>
<sequence length="107" mass="11621">MKRLLALSGGLLVLTLGCAPTRNTGPLVESKSSYTLTVDNSRCPGTYRSLFIYRNSVILGQVQGEPRAFLEVPAGSADYKAVPVLGNSRPIQKTLKLQSNELWIICP</sequence>
<evidence type="ECO:0000313" key="1">
    <source>
        <dbReference type="EMBL" id="RIH92890.1"/>
    </source>
</evidence>
<dbReference type="PROSITE" id="PS51257">
    <property type="entry name" value="PROKAR_LIPOPROTEIN"/>
    <property type="match status" value="1"/>
</dbReference>
<reference evidence="1 2" key="1">
    <citation type="submission" date="2018-08" db="EMBL/GenBank/DDBJ databases">
        <title>Meiothermus granaticius genome AF-68 sequencing project.</title>
        <authorList>
            <person name="Da Costa M.S."/>
            <person name="Albuquerque L."/>
            <person name="Raposo P."/>
            <person name="Froufe H.J.C."/>
            <person name="Barroso C.S."/>
            <person name="Egas C."/>
        </authorList>
    </citation>
    <scope>NUCLEOTIDE SEQUENCE [LARGE SCALE GENOMIC DNA]</scope>
    <source>
        <strain evidence="1 2">AF-68</strain>
    </source>
</reference>
<dbReference type="OrthoDB" id="27331at2"/>
<evidence type="ECO:0008006" key="3">
    <source>
        <dbReference type="Google" id="ProtNLM"/>
    </source>
</evidence>
<protein>
    <recommendedName>
        <fullName evidence="3">Lipoprotein</fullName>
    </recommendedName>
</protein>
<gene>
    <name evidence="1" type="ORF">Mgrana_01165</name>
</gene>
<dbReference type="Proteomes" id="UP000266178">
    <property type="component" value="Unassembled WGS sequence"/>
</dbReference>
<keyword evidence="2" id="KW-1185">Reference proteome</keyword>
<dbReference type="RefSeq" id="WP_119356674.1">
    <property type="nucleotide sequence ID" value="NZ_BJXM01000006.1"/>
</dbReference>
<dbReference type="EMBL" id="QWLB01000012">
    <property type="protein sequence ID" value="RIH92890.1"/>
    <property type="molecule type" value="Genomic_DNA"/>
</dbReference>
<comment type="caution">
    <text evidence="1">The sequence shown here is derived from an EMBL/GenBank/DDBJ whole genome shotgun (WGS) entry which is preliminary data.</text>
</comment>
<name>A0A399F9R4_9DEIN</name>
<dbReference type="AlphaFoldDB" id="A0A399F9R4"/>
<evidence type="ECO:0000313" key="2">
    <source>
        <dbReference type="Proteomes" id="UP000266178"/>
    </source>
</evidence>
<organism evidence="1 2">
    <name type="scientific">Meiothermus granaticius NBRC 107808</name>
    <dbReference type="NCBI Taxonomy" id="1227551"/>
    <lineage>
        <taxon>Bacteria</taxon>
        <taxon>Thermotogati</taxon>
        <taxon>Deinococcota</taxon>
        <taxon>Deinococci</taxon>
        <taxon>Thermales</taxon>
        <taxon>Thermaceae</taxon>
        <taxon>Meiothermus</taxon>
    </lineage>
</organism>